<dbReference type="PANTHER" id="PTHR20913:SF7">
    <property type="entry name" value="RE60063P"/>
    <property type="match status" value="1"/>
</dbReference>
<dbReference type="PANTHER" id="PTHR20913">
    <property type="entry name" value="TBC1 DOMAIN FAMILY MEMBER 20/GTPASE"/>
    <property type="match status" value="1"/>
</dbReference>
<dbReference type="Gene3D" id="1.10.472.80">
    <property type="entry name" value="Ypt/Rab-GAP domain of gyp1p, domain 3"/>
    <property type="match status" value="1"/>
</dbReference>
<dbReference type="SUPFAM" id="SSF47923">
    <property type="entry name" value="Ypt/Rab-GAP domain of gyp1p"/>
    <property type="match status" value="2"/>
</dbReference>
<name>A0A1X2HXP8_SYNRA</name>
<dbReference type="Pfam" id="PF00566">
    <property type="entry name" value="RabGAP-TBC"/>
    <property type="match status" value="1"/>
</dbReference>
<feature type="domain" description="Rab-GAP TBC" evidence="2">
    <location>
        <begin position="44"/>
        <end position="228"/>
    </location>
</feature>
<evidence type="ECO:0000313" key="3">
    <source>
        <dbReference type="EMBL" id="ORZ03868.1"/>
    </source>
</evidence>
<dbReference type="InParanoid" id="A0A1X2HXP8"/>
<evidence type="ECO:0000256" key="1">
    <source>
        <dbReference type="ARBA" id="ARBA00022468"/>
    </source>
</evidence>
<dbReference type="AlphaFoldDB" id="A0A1X2HXP8"/>
<keyword evidence="1" id="KW-0343">GTPase activation</keyword>
<comment type="caution">
    <text evidence="3">The sequence shown here is derived from an EMBL/GenBank/DDBJ whole genome shotgun (WGS) entry which is preliminary data.</text>
</comment>
<dbReference type="GO" id="GO:0006888">
    <property type="term" value="P:endoplasmic reticulum to Golgi vesicle-mediated transport"/>
    <property type="evidence" value="ECO:0007669"/>
    <property type="project" value="TreeGrafter"/>
</dbReference>
<evidence type="ECO:0000259" key="2">
    <source>
        <dbReference type="PROSITE" id="PS50086"/>
    </source>
</evidence>
<dbReference type="InterPro" id="IPR045913">
    <property type="entry name" value="TBC20/Gyp8-like"/>
</dbReference>
<dbReference type="Gene3D" id="1.10.8.1310">
    <property type="match status" value="1"/>
</dbReference>
<keyword evidence="4" id="KW-1185">Reference proteome</keyword>
<sequence>MHDGVMGSIAASWQRTRRAEQIIAAIARKDLDALRTLARAPGGFMLDRLRRLAWPVLLHTQHGCYVDEKGSEKDLADPSQISKDVERSLYYYPRGVSPTLKAHMQQELHQMIVEVLWRNPTLKYYQGFHDICSCFLLVLGKKDAIPAAENVALFFLRDGMLDSFDPVSKQLRLMSSIVQYEDPELTAHLERCNLMPYYALSWVLTWFSHDIACFDKVARLFDLFISSTPLMPIYVSSAITLLRRDELLKADADVLHSLITHVPRTLDVEQTVTRACELEARYPALALQKRSGLWLHDSSPVNRYDEDWTHLRWGDVPDRLRADSYLGEHVTKEEWEDDMLEIWAAERDNILHRM</sequence>
<dbReference type="GO" id="GO:0005789">
    <property type="term" value="C:endoplasmic reticulum membrane"/>
    <property type="evidence" value="ECO:0007669"/>
    <property type="project" value="TreeGrafter"/>
</dbReference>
<dbReference type="PROSITE" id="PS50086">
    <property type="entry name" value="TBC_RABGAP"/>
    <property type="match status" value="1"/>
</dbReference>
<proteinExistence type="predicted"/>
<dbReference type="STRING" id="13706.A0A1X2HXP8"/>
<dbReference type="OMA" id="VYMFAQI"/>
<dbReference type="Proteomes" id="UP000242180">
    <property type="component" value="Unassembled WGS sequence"/>
</dbReference>
<organism evidence="3 4">
    <name type="scientific">Syncephalastrum racemosum</name>
    <name type="common">Filamentous fungus</name>
    <dbReference type="NCBI Taxonomy" id="13706"/>
    <lineage>
        <taxon>Eukaryota</taxon>
        <taxon>Fungi</taxon>
        <taxon>Fungi incertae sedis</taxon>
        <taxon>Mucoromycota</taxon>
        <taxon>Mucoromycotina</taxon>
        <taxon>Mucoromycetes</taxon>
        <taxon>Mucorales</taxon>
        <taxon>Syncephalastraceae</taxon>
        <taxon>Syncephalastrum</taxon>
    </lineage>
</organism>
<dbReference type="SMART" id="SM00164">
    <property type="entry name" value="TBC"/>
    <property type="match status" value="1"/>
</dbReference>
<dbReference type="GO" id="GO:0005096">
    <property type="term" value="F:GTPase activator activity"/>
    <property type="evidence" value="ECO:0007669"/>
    <property type="project" value="UniProtKB-KW"/>
</dbReference>
<reference evidence="3 4" key="1">
    <citation type="submission" date="2016-07" db="EMBL/GenBank/DDBJ databases">
        <title>Pervasive Adenine N6-methylation of Active Genes in Fungi.</title>
        <authorList>
            <consortium name="DOE Joint Genome Institute"/>
            <person name="Mondo S.J."/>
            <person name="Dannebaum R.O."/>
            <person name="Kuo R.C."/>
            <person name="Labutti K."/>
            <person name="Haridas S."/>
            <person name="Kuo A."/>
            <person name="Salamov A."/>
            <person name="Ahrendt S.R."/>
            <person name="Lipzen A."/>
            <person name="Sullivan W."/>
            <person name="Andreopoulos W.B."/>
            <person name="Clum A."/>
            <person name="Lindquist E."/>
            <person name="Daum C."/>
            <person name="Ramamoorthy G.K."/>
            <person name="Gryganskyi A."/>
            <person name="Culley D."/>
            <person name="Magnuson J.K."/>
            <person name="James T.Y."/>
            <person name="O'Malley M.A."/>
            <person name="Stajich J.E."/>
            <person name="Spatafora J.W."/>
            <person name="Visel A."/>
            <person name="Grigoriev I.V."/>
        </authorList>
    </citation>
    <scope>NUCLEOTIDE SEQUENCE [LARGE SCALE GENOMIC DNA]</scope>
    <source>
        <strain evidence="3 4">NRRL 2496</strain>
    </source>
</reference>
<dbReference type="FunCoup" id="A0A1X2HXP8">
    <property type="interactions" value="316"/>
</dbReference>
<evidence type="ECO:0000313" key="4">
    <source>
        <dbReference type="Proteomes" id="UP000242180"/>
    </source>
</evidence>
<dbReference type="EMBL" id="MCGN01000001">
    <property type="protein sequence ID" value="ORZ03868.1"/>
    <property type="molecule type" value="Genomic_DNA"/>
</dbReference>
<gene>
    <name evidence="3" type="ORF">BCR43DRAFT_65905</name>
</gene>
<dbReference type="OrthoDB" id="206700at2759"/>
<protein>
    <submittedName>
        <fullName evidence="3">Rab-GTPase-TBC domain-domain-containing protein</fullName>
    </submittedName>
</protein>
<accession>A0A1X2HXP8</accession>
<dbReference type="InterPro" id="IPR035969">
    <property type="entry name" value="Rab-GAP_TBC_sf"/>
</dbReference>
<dbReference type="InterPro" id="IPR000195">
    <property type="entry name" value="Rab-GAP-TBC_dom"/>
</dbReference>